<gene>
    <name evidence="1" type="ORF">NRK68_16810</name>
</gene>
<accession>A0ABY5PXR7</accession>
<name>A0ABY5PXR7_9ACTN</name>
<keyword evidence="2" id="KW-1185">Reference proteome</keyword>
<dbReference type="EMBL" id="CP102514">
    <property type="protein sequence ID" value="UUY48707.1"/>
    <property type="molecule type" value="Genomic_DNA"/>
</dbReference>
<organism evidence="1 2">
    <name type="scientific">Streptomyces yangpuensis</name>
    <dbReference type="NCBI Taxonomy" id="1648182"/>
    <lineage>
        <taxon>Bacteria</taxon>
        <taxon>Bacillati</taxon>
        <taxon>Actinomycetota</taxon>
        <taxon>Actinomycetes</taxon>
        <taxon>Kitasatosporales</taxon>
        <taxon>Streptomycetaceae</taxon>
        <taxon>Streptomyces</taxon>
    </lineage>
</organism>
<reference evidence="1" key="1">
    <citation type="submission" date="2022-08" db="EMBL/GenBank/DDBJ databases">
        <authorList>
            <person name="Tian L."/>
        </authorList>
    </citation>
    <scope>NUCLEOTIDE SEQUENCE</scope>
    <source>
        <strain evidence="1">CM253</strain>
    </source>
</reference>
<proteinExistence type="predicted"/>
<dbReference type="RefSeq" id="WP_183066729.1">
    <property type="nucleotide sequence ID" value="NZ_CP102514.1"/>
</dbReference>
<dbReference type="Proteomes" id="UP001057738">
    <property type="component" value="Chromosome"/>
</dbReference>
<protein>
    <submittedName>
        <fullName evidence="1">Uncharacterized protein</fullName>
    </submittedName>
</protein>
<dbReference type="GeneID" id="95575144"/>
<evidence type="ECO:0000313" key="2">
    <source>
        <dbReference type="Proteomes" id="UP001057738"/>
    </source>
</evidence>
<sequence length="83" mass="8893">MPVWQNVSDGDNPGFPAATACGIAIVSQGTNSYIRVLTSDNRIFQTHGDTNGTTFVWDEGWTELTPGPVAALRGKAFPNRAAR</sequence>
<evidence type="ECO:0000313" key="1">
    <source>
        <dbReference type="EMBL" id="UUY48707.1"/>
    </source>
</evidence>